<dbReference type="GO" id="GO:0051301">
    <property type="term" value="P:cell division"/>
    <property type="evidence" value="ECO:0007669"/>
    <property type="project" value="UniProtKB-KW"/>
</dbReference>
<keyword evidence="9" id="KW-0498">Mitosis</keyword>
<evidence type="ECO:0008006" key="16">
    <source>
        <dbReference type="Google" id="ProtNLM"/>
    </source>
</evidence>
<sequence length="362" mass="40223">MFSQGLSGGSSFGATPVASTSTNPMKDFEVTPPPDDSVTCLQFSPPSIPQNFLIAGSWDNNVRCWEIEQSGKTVPKSMQSMQGPVLDVCWHDDGTKVFMAACDKMVKCWDLASNQSIQVAAHDAPVKTCHWVKGSNYSCLMTGSWDKTLKFWDTRSATPMLTLNLPERCYCADVDYPMAVVSTAARGLIIYQLEGTPQEFKRVDSPLKHQHRCLAIFKDKKKQPTGFALGSVEGRVAIQYVNPQNPKENFTFKCHRSNGATGGFQDIYAVNDVAFHPVHGTLATVGSDGTFSFWDKDARTKLKSSDTMEQSITCCAFNHNGQIFAYAVSYDWAKGRDFYNPLKKNYIFLRSCFDELKPRTAG</sequence>
<dbReference type="PRINTS" id="PR00320">
    <property type="entry name" value="GPROTEINBRPT"/>
</dbReference>
<accession>A0A9P0F3Q6</accession>
<dbReference type="InterPro" id="IPR001680">
    <property type="entry name" value="WD40_rpt"/>
</dbReference>
<keyword evidence="8" id="KW-0677">Repeat</keyword>
<keyword evidence="11" id="KW-0131">Cell cycle</keyword>
<feature type="repeat" description="WD" evidence="12">
    <location>
        <begin position="119"/>
        <end position="162"/>
    </location>
</feature>
<evidence type="ECO:0000256" key="4">
    <source>
        <dbReference type="ARBA" id="ARBA00022448"/>
    </source>
</evidence>
<evidence type="ECO:0000313" key="15">
    <source>
        <dbReference type="Proteomes" id="UP001152759"/>
    </source>
</evidence>
<evidence type="ECO:0000256" key="6">
    <source>
        <dbReference type="ARBA" id="ARBA00022574"/>
    </source>
</evidence>
<feature type="repeat" description="WD" evidence="12">
    <location>
        <begin position="270"/>
        <end position="304"/>
    </location>
</feature>
<name>A0A9P0F3Q6_BEMTA</name>
<evidence type="ECO:0000256" key="11">
    <source>
        <dbReference type="ARBA" id="ARBA00023306"/>
    </source>
</evidence>
<evidence type="ECO:0000256" key="10">
    <source>
        <dbReference type="ARBA" id="ARBA00023242"/>
    </source>
</evidence>
<dbReference type="PROSITE" id="PS00678">
    <property type="entry name" value="WD_REPEATS_1"/>
    <property type="match status" value="1"/>
</dbReference>
<dbReference type="SMART" id="SM00320">
    <property type="entry name" value="WD40"/>
    <property type="match status" value="4"/>
</dbReference>
<dbReference type="InterPro" id="IPR019775">
    <property type="entry name" value="WD40_repeat_CS"/>
</dbReference>
<dbReference type="InterPro" id="IPR036322">
    <property type="entry name" value="WD40_repeat_dom_sf"/>
</dbReference>
<evidence type="ECO:0000256" key="8">
    <source>
        <dbReference type="ARBA" id="ARBA00022737"/>
    </source>
</evidence>
<dbReference type="EMBL" id="OU963864">
    <property type="protein sequence ID" value="CAH0387625.1"/>
    <property type="molecule type" value="Genomic_DNA"/>
</dbReference>
<comment type="subcellular location">
    <subcellularLocation>
        <location evidence="2">Cytoplasm</location>
    </subcellularLocation>
    <subcellularLocation>
        <location evidence="1">Nucleus</location>
    </subcellularLocation>
</comment>
<feature type="compositionally biased region" description="Gly residues" evidence="13">
    <location>
        <begin position="1"/>
        <end position="11"/>
    </location>
</feature>
<keyword evidence="15" id="KW-1185">Reference proteome</keyword>
<gene>
    <name evidence="14" type="ORF">BEMITA_LOCUS6622</name>
</gene>
<keyword evidence="4" id="KW-0813">Transport</keyword>
<feature type="repeat" description="WD" evidence="12">
    <location>
        <begin position="78"/>
        <end position="119"/>
    </location>
</feature>
<keyword evidence="7" id="KW-0132">Cell division</keyword>
<dbReference type="InterPro" id="IPR020472">
    <property type="entry name" value="WD40_PAC1"/>
</dbReference>
<dbReference type="Gene3D" id="2.130.10.10">
    <property type="entry name" value="YVTN repeat-like/Quinoprotein amine dehydrogenase"/>
    <property type="match status" value="1"/>
</dbReference>
<dbReference type="InterPro" id="IPR015943">
    <property type="entry name" value="WD40/YVTN_repeat-like_dom_sf"/>
</dbReference>
<evidence type="ECO:0000256" key="1">
    <source>
        <dbReference type="ARBA" id="ARBA00004123"/>
    </source>
</evidence>
<evidence type="ECO:0000256" key="9">
    <source>
        <dbReference type="ARBA" id="ARBA00022776"/>
    </source>
</evidence>
<dbReference type="PANTHER" id="PTHR10971">
    <property type="entry name" value="MRNA EXPORT FACTOR AND BUB3"/>
    <property type="match status" value="1"/>
</dbReference>
<organism evidence="14 15">
    <name type="scientific">Bemisia tabaci</name>
    <name type="common">Sweetpotato whitefly</name>
    <name type="synonym">Aleurodes tabaci</name>
    <dbReference type="NCBI Taxonomy" id="7038"/>
    <lineage>
        <taxon>Eukaryota</taxon>
        <taxon>Metazoa</taxon>
        <taxon>Ecdysozoa</taxon>
        <taxon>Arthropoda</taxon>
        <taxon>Hexapoda</taxon>
        <taxon>Insecta</taxon>
        <taxon>Pterygota</taxon>
        <taxon>Neoptera</taxon>
        <taxon>Paraneoptera</taxon>
        <taxon>Hemiptera</taxon>
        <taxon>Sternorrhyncha</taxon>
        <taxon>Aleyrodoidea</taxon>
        <taxon>Aleyrodidae</taxon>
        <taxon>Aleyrodinae</taxon>
        <taxon>Bemisia</taxon>
    </lineage>
</organism>
<evidence type="ECO:0000256" key="3">
    <source>
        <dbReference type="ARBA" id="ARBA00007830"/>
    </source>
</evidence>
<evidence type="ECO:0000256" key="2">
    <source>
        <dbReference type="ARBA" id="ARBA00004496"/>
    </source>
</evidence>
<dbReference type="OrthoDB" id="256303at2759"/>
<evidence type="ECO:0000256" key="5">
    <source>
        <dbReference type="ARBA" id="ARBA00022490"/>
    </source>
</evidence>
<evidence type="ECO:0000256" key="13">
    <source>
        <dbReference type="SAM" id="MobiDB-lite"/>
    </source>
</evidence>
<proteinExistence type="inferred from homology"/>
<keyword evidence="5" id="KW-0963">Cytoplasm</keyword>
<keyword evidence="6 12" id="KW-0853">WD repeat</keyword>
<evidence type="ECO:0000313" key="14">
    <source>
        <dbReference type="EMBL" id="CAH0387625.1"/>
    </source>
</evidence>
<evidence type="ECO:0000256" key="7">
    <source>
        <dbReference type="ARBA" id="ARBA00022618"/>
    </source>
</evidence>
<dbReference type="AlphaFoldDB" id="A0A9P0F3Q6"/>
<dbReference type="SUPFAM" id="SSF50978">
    <property type="entry name" value="WD40 repeat-like"/>
    <property type="match status" value="1"/>
</dbReference>
<dbReference type="GO" id="GO:0005737">
    <property type="term" value="C:cytoplasm"/>
    <property type="evidence" value="ECO:0007669"/>
    <property type="project" value="UniProtKB-SubCell"/>
</dbReference>
<feature type="region of interest" description="Disordered" evidence="13">
    <location>
        <begin position="1"/>
        <end position="33"/>
    </location>
</feature>
<reference evidence="14" key="1">
    <citation type="submission" date="2021-12" db="EMBL/GenBank/DDBJ databases">
        <authorList>
            <person name="King R."/>
        </authorList>
    </citation>
    <scope>NUCLEOTIDE SEQUENCE</scope>
</reference>
<dbReference type="FunFam" id="2.130.10.10:FF:000084">
    <property type="entry name" value="mRNA export factor"/>
    <property type="match status" value="1"/>
</dbReference>
<dbReference type="Pfam" id="PF00400">
    <property type="entry name" value="WD40"/>
    <property type="match status" value="4"/>
</dbReference>
<dbReference type="KEGG" id="btab:109034097"/>
<evidence type="ECO:0000256" key="12">
    <source>
        <dbReference type="PROSITE-ProRule" id="PRU00221"/>
    </source>
</evidence>
<comment type="similarity">
    <text evidence="3">Belongs to the WD repeat rae1 family.</text>
</comment>
<dbReference type="GO" id="GO:0005635">
    <property type="term" value="C:nuclear envelope"/>
    <property type="evidence" value="ECO:0007669"/>
    <property type="project" value="UniProtKB-ARBA"/>
</dbReference>
<protein>
    <recommendedName>
        <fullName evidence="16">mRNA export factor</fullName>
    </recommendedName>
</protein>
<dbReference type="Proteomes" id="UP001152759">
    <property type="component" value="Chromosome 3"/>
</dbReference>
<keyword evidence="10" id="KW-0539">Nucleus</keyword>
<dbReference type="PROSITE" id="PS50082">
    <property type="entry name" value="WD_REPEATS_2"/>
    <property type="match status" value="3"/>
</dbReference>